<reference evidence="2 3" key="1">
    <citation type="submission" date="2013-12" db="EMBL/GenBank/DDBJ databases">
        <title>A Varibaculum cambriense genome reconstructed from a premature infant gut community with otherwise low bacterial novelty that shifts toward anaerobic metabolism during the third week of life.</title>
        <authorList>
            <person name="Brown C.T."/>
            <person name="Sharon I."/>
            <person name="Thomas B.C."/>
            <person name="Castelle C.J."/>
            <person name="Morowitz M.J."/>
            <person name="Banfield J.F."/>
        </authorList>
    </citation>
    <scope>NUCLEOTIDE SEQUENCE [LARGE SCALE GENOMIC DNA]</scope>
    <source>
        <strain evidence="3">DORA_7</strain>
    </source>
</reference>
<keyword evidence="2" id="KW-0548">Nucleotidyltransferase</keyword>
<sequence>MPELPFNVPLIELTLEQDYNTKRPIGLFIMAFLLSVPDLCLIVCSHLFFWYNGDMIQLIFTLSSHMIFIFLSFHLLSTVVNWERLLKVNADNALKIRFLILLLSIALGFLFSSFFLSLYTLGRDVFNSNL</sequence>
<dbReference type="NCBIfam" id="TIGR02327">
    <property type="entry name" value="int_mem_ywzB"/>
    <property type="match status" value="1"/>
</dbReference>
<organism evidence="2 3">
    <name type="scientific">Streptococcus anginosus DORA_7</name>
    <dbReference type="NCBI Taxonomy" id="1403946"/>
    <lineage>
        <taxon>Bacteria</taxon>
        <taxon>Bacillati</taxon>
        <taxon>Bacillota</taxon>
        <taxon>Bacilli</taxon>
        <taxon>Lactobacillales</taxon>
        <taxon>Streptococcaceae</taxon>
        <taxon>Streptococcus</taxon>
        <taxon>Streptococcus anginosus group</taxon>
    </lineage>
</organism>
<gene>
    <name evidence="2" type="ORF">Q615_SPAC00113G0185</name>
</gene>
<evidence type="ECO:0000313" key="2">
    <source>
        <dbReference type="EMBL" id="ETI85510.1"/>
    </source>
</evidence>
<evidence type="ECO:0000256" key="1">
    <source>
        <dbReference type="SAM" id="Phobius"/>
    </source>
</evidence>
<feature type="transmembrane region" description="Helical" evidence="1">
    <location>
        <begin position="55"/>
        <end position="77"/>
    </location>
</feature>
<comment type="caution">
    <text evidence="2">The sequence shown here is derived from an EMBL/GenBank/DDBJ whole genome shotgun (WGS) entry which is preliminary data.</text>
</comment>
<protein>
    <submittedName>
        <fullName evidence="2">Phosphopantetheine adenylyltransferase</fullName>
    </submittedName>
</protein>
<dbReference type="Proteomes" id="UP000018846">
    <property type="component" value="Unassembled WGS sequence"/>
</dbReference>
<dbReference type="InterPro" id="IPR009526">
    <property type="entry name" value="DUF1146"/>
</dbReference>
<name>W1TVW6_STRAP</name>
<keyword evidence="1" id="KW-1133">Transmembrane helix</keyword>
<dbReference type="AlphaFoldDB" id="W1TVW6"/>
<keyword evidence="1" id="KW-0812">Transmembrane</keyword>
<dbReference type="Pfam" id="PF06612">
    <property type="entry name" value="DUF1146"/>
    <property type="match status" value="1"/>
</dbReference>
<keyword evidence="2" id="KW-0808">Transferase</keyword>
<feature type="transmembrane region" description="Helical" evidence="1">
    <location>
        <begin position="25"/>
        <end position="49"/>
    </location>
</feature>
<dbReference type="eggNOG" id="ENOG50324C7">
    <property type="taxonomic scope" value="Bacteria"/>
</dbReference>
<keyword evidence="1" id="KW-0472">Membrane</keyword>
<feature type="transmembrane region" description="Helical" evidence="1">
    <location>
        <begin position="98"/>
        <end position="121"/>
    </location>
</feature>
<dbReference type="EMBL" id="AZMF01000113">
    <property type="protein sequence ID" value="ETI85510.1"/>
    <property type="molecule type" value="Genomic_DNA"/>
</dbReference>
<accession>W1TVW6</accession>
<dbReference type="GO" id="GO:0016779">
    <property type="term" value="F:nucleotidyltransferase activity"/>
    <property type="evidence" value="ECO:0007669"/>
    <property type="project" value="UniProtKB-KW"/>
</dbReference>
<proteinExistence type="predicted"/>
<evidence type="ECO:0000313" key="3">
    <source>
        <dbReference type="Proteomes" id="UP000018846"/>
    </source>
</evidence>